<sequence>MFSRNHRSRITVARGSALEMEFKRGRFRLSVFSDPPE</sequence>
<accession>A0ABQ0EVB3</accession>
<evidence type="ECO:0000313" key="1">
    <source>
        <dbReference type="EMBL" id="GAB1290974.1"/>
    </source>
</evidence>
<dbReference type="EMBL" id="BAAFST010000006">
    <property type="protein sequence ID" value="GAB1290974.1"/>
    <property type="molecule type" value="Genomic_DNA"/>
</dbReference>
<evidence type="ECO:0000313" key="2">
    <source>
        <dbReference type="Proteomes" id="UP001623349"/>
    </source>
</evidence>
<reference evidence="1 2" key="1">
    <citation type="submission" date="2024-08" db="EMBL/GenBank/DDBJ databases">
        <title>The draft genome of Apodemus speciosus.</title>
        <authorList>
            <person name="Nabeshima K."/>
            <person name="Suzuki S."/>
            <person name="Onuma M."/>
        </authorList>
    </citation>
    <scope>NUCLEOTIDE SEQUENCE [LARGE SCALE GENOMIC DNA]</scope>
    <source>
        <strain evidence="1">IB14-021</strain>
    </source>
</reference>
<gene>
    <name evidence="1" type="ORF">APTSU1_000620400</name>
</gene>
<name>A0ABQ0EVB3_APOSI</name>
<proteinExistence type="predicted"/>
<organism evidence="1 2">
    <name type="scientific">Apodemus speciosus</name>
    <name type="common">Large Japanese field mouse</name>
    <dbReference type="NCBI Taxonomy" id="105296"/>
    <lineage>
        <taxon>Eukaryota</taxon>
        <taxon>Metazoa</taxon>
        <taxon>Chordata</taxon>
        <taxon>Craniata</taxon>
        <taxon>Vertebrata</taxon>
        <taxon>Euteleostomi</taxon>
        <taxon>Mammalia</taxon>
        <taxon>Eutheria</taxon>
        <taxon>Euarchontoglires</taxon>
        <taxon>Glires</taxon>
        <taxon>Rodentia</taxon>
        <taxon>Myomorpha</taxon>
        <taxon>Muroidea</taxon>
        <taxon>Muridae</taxon>
        <taxon>Murinae</taxon>
        <taxon>Apodemus</taxon>
    </lineage>
</organism>
<dbReference type="Proteomes" id="UP001623349">
    <property type="component" value="Unassembled WGS sequence"/>
</dbReference>
<keyword evidence="2" id="KW-1185">Reference proteome</keyword>
<protein>
    <submittedName>
        <fullName evidence="1">Rhotekin</fullName>
    </submittedName>
</protein>
<comment type="caution">
    <text evidence="1">The sequence shown here is derived from an EMBL/GenBank/DDBJ whole genome shotgun (WGS) entry which is preliminary data.</text>
</comment>